<reference evidence="3" key="1">
    <citation type="submission" date="2014-05" db="EMBL/GenBank/DDBJ databases">
        <authorList>
            <person name="Horn Fabian"/>
        </authorList>
    </citation>
    <scope>NUCLEOTIDE SEQUENCE</scope>
</reference>
<keyword evidence="2" id="KW-0812">Transmembrane</keyword>
<accession>A0A060ZGE2</accession>
<dbReference type="EMBL" id="LK022848">
    <property type="protein sequence ID" value="CDR04809.1"/>
    <property type="molecule type" value="Genomic_DNA"/>
</dbReference>
<feature type="transmembrane region" description="Helical" evidence="2">
    <location>
        <begin position="120"/>
        <end position="141"/>
    </location>
</feature>
<evidence type="ECO:0008006" key="6">
    <source>
        <dbReference type="Google" id="ProtNLM"/>
    </source>
</evidence>
<feature type="compositionally biased region" description="Polar residues" evidence="1">
    <location>
        <begin position="1"/>
        <end position="16"/>
    </location>
</feature>
<feature type="region of interest" description="Disordered" evidence="1">
    <location>
        <begin position="1"/>
        <end position="32"/>
    </location>
</feature>
<evidence type="ECO:0000256" key="2">
    <source>
        <dbReference type="SAM" id="Phobius"/>
    </source>
</evidence>
<feature type="transmembrane region" description="Helical" evidence="2">
    <location>
        <begin position="184"/>
        <end position="203"/>
    </location>
</feature>
<proteinExistence type="predicted"/>
<reference evidence="4 5" key="2">
    <citation type="submission" date="2021-03" db="EMBL/GenBank/DDBJ databases">
        <title>Genomic Encyclopedia of Type Strains, Phase IV (KMG-IV): sequencing the most valuable type-strain genomes for metagenomic binning, comparative biology and taxonomic classification.</title>
        <authorList>
            <person name="Goeker M."/>
        </authorList>
    </citation>
    <scope>NUCLEOTIDE SEQUENCE [LARGE SCALE GENOMIC DNA]</scope>
    <source>
        <strain evidence="4 5">DSM 41954</strain>
    </source>
</reference>
<protein>
    <recommendedName>
        <fullName evidence="6">Integral membrane protein</fullName>
    </recommendedName>
</protein>
<dbReference type="EMBL" id="JAGGLR010000009">
    <property type="protein sequence ID" value="MBP2062824.1"/>
    <property type="molecule type" value="Genomic_DNA"/>
</dbReference>
<keyword evidence="2" id="KW-1133">Transmembrane helix</keyword>
<dbReference type="Proteomes" id="UP000756710">
    <property type="component" value="Unassembled WGS sequence"/>
</dbReference>
<feature type="transmembrane region" description="Helical" evidence="2">
    <location>
        <begin position="37"/>
        <end position="56"/>
    </location>
</feature>
<gene>
    <name evidence="4" type="ORF">J2Z30_003843</name>
    <name evidence="3" type="ORF">SIRAN1837</name>
</gene>
<keyword evidence="5" id="KW-1185">Reference proteome</keyword>
<feature type="transmembrane region" description="Helical" evidence="2">
    <location>
        <begin position="209"/>
        <end position="231"/>
    </location>
</feature>
<evidence type="ECO:0000313" key="5">
    <source>
        <dbReference type="Proteomes" id="UP000756710"/>
    </source>
</evidence>
<dbReference type="AlphaFoldDB" id="A0A060ZGE2"/>
<dbReference type="RefSeq" id="WP_308279961.1">
    <property type="nucleotide sequence ID" value="NZ_BAABDR010000025.1"/>
</dbReference>
<keyword evidence="2" id="KW-0472">Membrane</keyword>
<evidence type="ECO:0000313" key="4">
    <source>
        <dbReference type="EMBL" id="MBP2062824.1"/>
    </source>
</evidence>
<sequence length="271" mass="28607">MLTQDSTTQGASSASDTEAPAPQTGERPKAPARSKRAAILGWAVTLSLNVAAPIITYNALRDHGFSEFAALLISSAWPVVDGAVHLAWRRRLDELAIVTLVFIVITAVVSTVGAHSARALLIKDSCVTGLFGVLCLATLLAPRPLMFYLGRKFATDGTEASTAWWNGLWHVDGFRRAMMTMTTVWGVAYCIESAVRVVLSYTLRTDTMVILSPVLIYAVLGSLGTWTALYGKRSRRKGQARAAAAAAAAAAEAEAAEAEAEAAPAAAATEG</sequence>
<evidence type="ECO:0000313" key="3">
    <source>
        <dbReference type="EMBL" id="CDR04809.1"/>
    </source>
</evidence>
<dbReference type="NCBIfam" id="NF041646">
    <property type="entry name" value="VC0807_fam"/>
    <property type="match status" value="1"/>
</dbReference>
<name>A0A060ZGE2_9ACTN</name>
<organism evidence="3">
    <name type="scientific">Streptomyces iranensis</name>
    <dbReference type="NCBI Taxonomy" id="576784"/>
    <lineage>
        <taxon>Bacteria</taxon>
        <taxon>Bacillati</taxon>
        <taxon>Actinomycetota</taxon>
        <taxon>Actinomycetes</taxon>
        <taxon>Kitasatosporales</taxon>
        <taxon>Streptomycetaceae</taxon>
        <taxon>Streptomyces</taxon>
        <taxon>Streptomyces violaceusniger group</taxon>
    </lineage>
</organism>
<evidence type="ECO:0000256" key="1">
    <source>
        <dbReference type="SAM" id="MobiDB-lite"/>
    </source>
</evidence>
<feature type="transmembrane region" description="Helical" evidence="2">
    <location>
        <begin position="68"/>
        <end position="88"/>
    </location>
</feature>
<feature type="transmembrane region" description="Helical" evidence="2">
    <location>
        <begin position="95"/>
        <end position="114"/>
    </location>
</feature>
<dbReference type="HOGENOM" id="CLU_082059_1_0_11"/>